<keyword evidence="9" id="KW-1185">Reference proteome</keyword>
<keyword evidence="5" id="KW-0175">Coiled coil</keyword>
<comment type="caution">
    <text evidence="7">The sequence shown here is derived from an EMBL/GenBank/DDBJ whole genome shotgun (WGS) entry which is preliminary data.</text>
</comment>
<evidence type="ECO:0000256" key="3">
    <source>
        <dbReference type="ARBA" id="ARBA00023212"/>
    </source>
</evidence>
<dbReference type="Proteomes" id="UP000654075">
    <property type="component" value="Unassembled WGS sequence"/>
</dbReference>
<evidence type="ECO:0000256" key="1">
    <source>
        <dbReference type="ARBA" id="ARBA00004114"/>
    </source>
</evidence>
<evidence type="ECO:0000313" key="8">
    <source>
        <dbReference type="EMBL" id="CAE8684087.1"/>
    </source>
</evidence>
<evidence type="ECO:0000313" key="7">
    <source>
        <dbReference type="EMBL" id="CAE8608998.1"/>
    </source>
</evidence>
<evidence type="ECO:0000256" key="6">
    <source>
        <dbReference type="SAM" id="MobiDB-lite"/>
    </source>
</evidence>
<feature type="coiled-coil region" evidence="5">
    <location>
        <begin position="546"/>
        <end position="626"/>
    </location>
</feature>
<organism evidence="7 9">
    <name type="scientific">Polarella glacialis</name>
    <name type="common">Dinoflagellate</name>
    <dbReference type="NCBI Taxonomy" id="89957"/>
    <lineage>
        <taxon>Eukaryota</taxon>
        <taxon>Sar</taxon>
        <taxon>Alveolata</taxon>
        <taxon>Dinophyceae</taxon>
        <taxon>Suessiales</taxon>
        <taxon>Suessiaceae</taxon>
        <taxon>Polarella</taxon>
    </lineage>
</organism>
<dbReference type="OMA" id="CEEAHES"/>
<evidence type="ECO:0000313" key="9">
    <source>
        <dbReference type="Proteomes" id="UP000654075"/>
    </source>
</evidence>
<keyword evidence="2" id="KW-0963">Cytoplasm</keyword>
<feature type="region of interest" description="Disordered" evidence="6">
    <location>
        <begin position="1204"/>
        <end position="1232"/>
    </location>
</feature>
<sequence>MKDAISEVRYQALRARLNDLHYYQPLSVDSSLVAETLLKDLLASCENFQALKQKDDLEAERLQSLLAELDALRIDNPRLQTENNSLHLELIEAGEAAEKREAASRLRLRGLDDQLESAKLALHSATNAATRWEQELNGLREEALKLLGHNFEVDALTLPELPAPPERRAIQWAPEARADAAAKESSLVEALALCRKQVAEMKARGLEAVARSASLEDRASACLEGQKHAALGPSPEALRRKVERVQLDERTAELKATVAQLTTVRAEQQQQGDALQAQSLLAQQAMKELRVEVTTLRKEEASAAELAGQLLGSSQDRIRSQKQRQHEAEGRRSELLGRCELVASSHRLLAAEIAQVARDEELELKAQAQQSQELEAELGVLVEENRKERTVLSDRTSRVRQRADEAEAECKAAETLRGSLEKEILTAQQNSEACLRQLSTQTKDIQSYINNGAQLQHHSQRSGAQVQLLSSSLLGLAGEQKMLLSHLQDKQQAFHKESVRHVELKIESQRLAAVVGSLDSTRKDWLADLDRAMGALQRSHASFATAKRLEEVTKAATDQLRRKAAEAQAGVEIASEQKDELLAEVQTWTAELQQEDRRHKELCVHSEAERERLHRLEAEAKEAARLQNGEAARLADRAASLQAELRGAWAEHREVEAARSKAELEARRRLLTSEQGLGGFHSELEALLQDRDTLLAEKAAAEIGHQRHEGHSRHISEQTAQLSANLRELHDKHCLTQRELAETQAAELHEAEAVQQLQGQLQQEEATASQLALGRLRCAQAVELQRVQNLRSLTSEKACEEELTASRDAVEAMASKCDELHRDVEELVAVASAAESARTELGAELAACQKHLLLEERARAQIAEEATGGGWGEEQKAAAAQVAALTQAARALDAERDDAQRLADIRAQEASDMSEAILVHERSLQKARRAMDDHRASAAATAEQLASQRQLLTDRRSVLSELCSSEASICEEAHESAREACLVLEDLTHMTMENQELHEELRLLELRVTARSSDARQQIAEQDRALQHLKAIELERDDIARLYQQVGLQVRQQQAALERLQADRDLARQVSGELGAELRRGVSCEQEWSTRSEQMQLDLSVLEGQLAEMSGRISSNEESKQEELEEDARLEGDLAAAAAACQGADQREAQHAHASASLRLRRQQLQAALHQTKTEALAQRRLAEDGWAQARRLEQLLEDARAQQRQSAAETDALRKARRGASTTHLPLPDVADLQQAVEAKYAEVGEMDAEQQRLQSELLRLREAMLRRTPLNSSGSSPSRAA</sequence>
<feature type="coiled-coil region" evidence="5">
    <location>
        <begin position="108"/>
        <end position="142"/>
    </location>
</feature>
<dbReference type="EMBL" id="CAJNNV010024221">
    <property type="protein sequence ID" value="CAE8608998.1"/>
    <property type="molecule type" value="Genomic_DNA"/>
</dbReference>
<evidence type="ECO:0000256" key="2">
    <source>
        <dbReference type="ARBA" id="ARBA00022490"/>
    </source>
</evidence>
<dbReference type="PANTHER" id="PTHR20544:SF0">
    <property type="entry name" value="NUCLEOPROTEIN TPR_MLP1 DOMAIN-CONTAINING PROTEIN"/>
    <property type="match status" value="1"/>
</dbReference>
<dbReference type="InterPro" id="IPR051877">
    <property type="entry name" value="Centriole_BasalBody_StrucProt"/>
</dbReference>
<feature type="compositionally biased region" description="Basic and acidic residues" evidence="6">
    <location>
        <begin position="316"/>
        <end position="331"/>
    </location>
</feature>
<dbReference type="EMBL" id="CAJNNW010026271">
    <property type="protein sequence ID" value="CAE8684087.1"/>
    <property type="molecule type" value="Genomic_DNA"/>
</dbReference>
<feature type="region of interest" description="Disordered" evidence="6">
    <location>
        <begin position="312"/>
        <end position="331"/>
    </location>
</feature>
<dbReference type="GO" id="GO:0005814">
    <property type="term" value="C:centriole"/>
    <property type="evidence" value="ECO:0007669"/>
    <property type="project" value="UniProtKB-SubCell"/>
</dbReference>
<name>A0A813FEX7_POLGL</name>
<dbReference type="PANTHER" id="PTHR20544">
    <property type="entry name" value="CENTROSOMAL PROTEIN CEP135"/>
    <property type="match status" value="1"/>
</dbReference>
<evidence type="ECO:0000256" key="4">
    <source>
        <dbReference type="ARBA" id="ARBA00038123"/>
    </source>
</evidence>
<comment type="similarity">
    <text evidence="4">Belongs to the CEP135/TSGA10 family.</text>
</comment>
<keyword evidence="3" id="KW-0206">Cytoskeleton</keyword>
<dbReference type="Proteomes" id="UP000626109">
    <property type="component" value="Unassembled WGS sequence"/>
</dbReference>
<evidence type="ECO:0000256" key="5">
    <source>
        <dbReference type="SAM" id="Coils"/>
    </source>
</evidence>
<feature type="coiled-coil region" evidence="5">
    <location>
        <begin position="1043"/>
        <end position="1070"/>
    </location>
</feature>
<proteinExistence type="inferred from homology"/>
<accession>A0A813FEX7</accession>
<dbReference type="OrthoDB" id="445315at2759"/>
<feature type="coiled-coil region" evidence="5">
    <location>
        <begin position="357"/>
        <end position="423"/>
    </location>
</feature>
<comment type="subcellular location">
    <subcellularLocation>
        <location evidence="1">Cytoplasm</location>
        <location evidence="1">Cytoskeleton</location>
        <location evidence="1">Microtubule organizing center</location>
        <location evidence="1">Centrosome</location>
        <location evidence="1">Centriole</location>
    </subcellularLocation>
</comment>
<gene>
    <name evidence="7" type="ORF">PGLA1383_LOCUS26822</name>
    <name evidence="8" type="ORF">PGLA2088_LOCUS23797</name>
</gene>
<reference evidence="7" key="1">
    <citation type="submission" date="2021-02" db="EMBL/GenBank/DDBJ databases">
        <authorList>
            <person name="Dougan E. K."/>
            <person name="Rhodes N."/>
            <person name="Thang M."/>
            <person name="Chan C."/>
        </authorList>
    </citation>
    <scope>NUCLEOTIDE SEQUENCE</scope>
</reference>
<protein>
    <submittedName>
        <fullName evidence="7">Uncharacterized protein</fullName>
    </submittedName>
</protein>